<dbReference type="Pfam" id="PF00209">
    <property type="entry name" value="SNF"/>
    <property type="match status" value="2"/>
</dbReference>
<dbReference type="InterPro" id="IPR037272">
    <property type="entry name" value="SNS_sf"/>
</dbReference>
<dbReference type="PANTHER" id="PTHR11616:SF321">
    <property type="entry name" value="SODIUM-DEPENDENT NUTRIENT AMINO ACID TRANSPORTER 1-RELATED"/>
    <property type="match status" value="1"/>
</dbReference>
<evidence type="ECO:0000313" key="11">
    <source>
        <dbReference type="RefSeq" id="XP_035827546.1"/>
    </source>
</evidence>
<evidence type="ECO:0000256" key="5">
    <source>
        <dbReference type="ARBA" id="ARBA00022989"/>
    </source>
</evidence>
<evidence type="ECO:0000256" key="3">
    <source>
        <dbReference type="ARBA" id="ARBA00022448"/>
    </source>
</evidence>
<dbReference type="PANTHER" id="PTHR11616">
    <property type="entry name" value="SODIUM/CHLORIDE DEPENDENT TRANSPORTER"/>
    <property type="match status" value="1"/>
</dbReference>
<dbReference type="RefSeq" id="XP_035827546.1">
    <property type="nucleotide sequence ID" value="XM_035971653.1"/>
</dbReference>
<feature type="transmembrane region" description="Helical" evidence="9">
    <location>
        <begin position="82"/>
        <end position="108"/>
    </location>
</feature>
<dbReference type="Proteomes" id="UP000694888">
    <property type="component" value="Unplaced"/>
</dbReference>
<dbReference type="SUPFAM" id="SSF161070">
    <property type="entry name" value="SNF-like"/>
    <property type="match status" value="1"/>
</dbReference>
<comment type="similarity">
    <text evidence="2">Belongs to the sodium:neurotransmitter symporter (SNF) (TC 2.A.22) family.</text>
</comment>
<name>A0ABM1VYQ3_APLCA</name>
<dbReference type="PROSITE" id="PS50267">
    <property type="entry name" value="NA_NEUROTRAN_SYMP_3"/>
    <property type="match status" value="1"/>
</dbReference>
<evidence type="ECO:0000256" key="7">
    <source>
        <dbReference type="ARBA" id="ARBA00023180"/>
    </source>
</evidence>
<evidence type="ECO:0000313" key="10">
    <source>
        <dbReference type="Proteomes" id="UP000694888"/>
    </source>
</evidence>
<dbReference type="InterPro" id="IPR000175">
    <property type="entry name" value="Na/ntran_symport"/>
</dbReference>
<protein>
    <submittedName>
        <fullName evidence="11">Sodium-dependent serotonin transporter</fullName>
    </submittedName>
</protein>
<keyword evidence="10" id="KW-1185">Reference proteome</keyword>
<dbReference type="GeneID" id="101855460"/>
<keyword evidence="3" id="KW-0813">Transport</keyword>
<gene>
    <name evidence="11" type="primary">LOC101855460</name>
</gene>
<organism evidence="10 11">
    <name type="scientific">Aplysia californica</name>
    <name type="common">California sea hare</name>
    <dbReference type="NCBI Taxonomy" id="6500"/>
    <lineage>
        <taxon>Eukaryota</taxon>
        <taxon>Metazoa</taxon>
        <taxon>Spiralia</taxon>
        <taxon>Lophotrochozoa</taxon>
        <taxon>Mollusca</taxon>
        <taxon>Gastropoda</taxon>
        <taxon>Heterobranchia</taxon>
        <taxon>Euthyneura</taxon>
        <taxon>Tectipleura</taxon>
        <taxon>Aplysiida</taxon>
        <taxon>Aplysioidea</taxon>
        <taxon>Aplysiidae</taxon>
        <taxon>Aplysia</taxon>
    </lineage>
</organism>
<reference evidence="11" key="1">
    <citation type="submission" date="2025-08" db="UniProtKB">
        <authorList>
            <consortium name="RefSeq"/>
        </authorList>
    </citation>
    <scope>IDENTIFICATION</scope>
</reference>
<feature type="region of interest" description="Disordered" evidence="8">
    <location>
        <begin position="1"/>
        <end position="41"/>
    </location>
</feature>
<comment type="subcellular location">
    <subcellularLocation>
        <location evidence="1">Membrane</location>
        <topology evidence="1">Multi-pass membrane protein</topology>
    </subcellularLocation>
</comment>
<keyword evidence="5 9" id="KW-1133">Transmembrane helix</keyword>
<evidence type="ECO:0000256" key="2">
    <source>
        <dbReference type="ARBA" id="ARBA00006459"/>
    </source>
</evidence>
<keyword evidence="6 9" id="KW-0472">Membrane</keyword>
<feature type="transmembrane region" description="Helical" evidence="9">
    <location>
        <begin position="235"/>
        <end position="253"/>
    </location>
</feature>
<feature type="transmembrane region" description="Helical" evidence="9">
    <location>
        <begin position="51"/>
        <end position="70"/>
    </location>
</feature>
<evidence type="ECO:0000256" key="4">
    <source>
        <dbReference type="ARBA" id="ARBA00022692"/>
    </source>
</evidence>
<proteinExistence type="inferred from homology"/>
<keyword evidence="4 9" id="KW-0812">Transmembrane</keyword>
<accession>A0ABM1VYQ3</accession>
<evidence type="ECO:0000256" key="1">
    <source>
        <dbReference type="ARBA" id="ARBA00004141"/>
    </source>
</evidence>
<evidence type="ECO:0000256" key="9">
    <source>
        <dbReference type="SAM" id="Phobius"/>
    </source>
</evidence>
<keyword evidence="7" id="KW-0325">Glycoprotein</keyword>
<sequence>MAEKETLSSGDESSVNFPLKQQDKKFNGLSEDDEDSCEEGSRETWARKTEYLLSMIGFCVGLANIWRFPYVCIRNGGDREVYTIYAGVLAVVYVTATLPYVLLTVLIIKGITLPGAMDGVIFYVKPDFKKLLLLQTWIEAAIQVFYSLGPAYGAIITMASYNKFHNNCLRDSILLSFVCEGTSVYGGLAIFTVLGHMAHTADVPIANFTEFTIIETLLTTLIDSYPAVLAHRRTLVTSVFMIIVYLVSLPFAARTSLGHNLQSGHQIDKICDGEKSAAT</sequence>
<feature type="transmembrane region" description="Helical" evidence="9">
    <location>
        <begin position="173"/>
        <end position="194"/>
    </location>
</feature>
<evidence type="ECO:0000256" key="8">
    <source>
        <dbReference type="SAM" id="MobiDB-lite"/>
    </source>
</evidence>
<evidence type="ECO:0000256" key="6">
    <source>
        <dbReference type="ARBA" id="ARBA00023136"/>
    </source>
</evidence>
<feature type="compositionally biased region" description="Polar residues" evidence="8">
    <location>
        <begin position="7"/>
        <end position="16"/>
    </location>
</feature>
<feature type="transmembrane region" description="Helical" evidence="9">
    <location>
        <begin position="140"/>
        <end position="161"/>
    </location>
</feature>